<protein>
    <submittedName>
        <fullName evidence="5">MarR family transcriptional regulator</fullName>
    </submittedName>
</protein>
<sequence>MQYGTDDDGLLYDEGTRAALTAFAGEEALPLLEAAAAVRSAAGAIEHLRSAGAEGRGLSAGAFDLLVRLSLSGEAGLPLGELAQALGVTPRNVTGLVDTLEHKGLLRRVPDPADRRSVRAVATDDGLAWLATFRAPTRMAMEAVFAGFSAAEADQLRDLCLRLVQGVRRVRSR</sequence>
<dbReference type="PROSITE" id="PS50995">
    <property type="entry name" value="HTH_MARR_2"/>
    <property type="match status" value="1"/>
</dbReference>
<evidence type="ECO:0000256" key="3">
    <source>
        <dbReference type="ARBA" id="ARBA00023163"/>
    </source>
</evidence>
<dbReference type="PROSITE" id="PS01117">
    <property type="entry name" value="HTH_MARR_1"/>
    <property type="match status" value="1"/>
</dbReference>
<evidence type="ECO:0000256" key="1">
    <source>
        <dbReference type="ARBA" id="ARBA00023015"/>
    </source>
</evidence>
<dbReference type="PRINTS" id="PR00598">
    <property type="entry name" value="HTHMARR"/>
</dbReference>
<dbReference type="PANTHER" id="PTHR33164">
    <property type="entry name" value="TRANSCRIPTIONAL REGULATOR, MARR FAMILY"/>
    <property type="match status" value="1"/>
</dbReference>
<evidence type="ECO:0000313" key="5">
    <source>
        <dbReference type="EMBL" id="GAA1550966.1"/>
    </source>
</evidence>
<dbReference type="InterPro" id="IPR039422">
    <property type="entry name" value="MarR/SlyA-like"/>
</dbReference>
<dbReference type="RefSeq" id="WP_344509391.1">
    <property type="nucleotide sequence ID" value="NZ_BAAAQD010000022.1"/>
</dbReference>
<comment type="caution">
    <text evidence="5">The sequence shown here is derived from an EMBL/GenBank/DDBJ whole genome shotgun (WGS) entry which is preliminary data.</text>
</comment>
<organism evidence="5 6">
    <name type="scientific">Dactylosporangium maewongense</name>
    <dbReference type="NCBI Taxonomy" id="634393"/>
    <lineage>
        <taxon>Bacteria</taxon>
        <taxon>Bacillati</taxon>
        <taxon>Actinomycetota</taxon>
        <taxon>Actinomycetes</taxon>
        <taxon>Micromonosporales</taxon>
        <taxon>Micromonosporaceae</taxon>
        <taxon>Dactylosporangium</taxon>
    </lineage>
</organism>
<dbReference type="SUPFAM" id="SSF46785">
    <property type="entry name" value="Winged helix' DNA-binding domain"/>
    <property type="match status" value="1"/>
</dbReference>
<gene>
    <name evidence="5" type="ORF">GCM10009827_084500</name>
</gene>
<keyword evidence="3" id="KW-0804">Transcription</keyword>
<keyword evidence="6" id="KW-1185">Reference proteome</keyword>
<evidence type="ECO:0000313" key="6">
    <source>
        <dbReference type="Proteomes" id="UP001501470"/>
    </source>
</evidence>
<dbReference type="Proteomes" id="UP001501470">
    <property type="component" value="Unassembled WGS sequence"/>
</dbReference>
<feature type="domain" description="HTH marR-type" evidence="4">
    <location>
        <begin position="25"/>
        <end position="165"/>
    </location>
</feature>
<keyword evidence="2" id="KW-0238">DNA-binding</keyword>
<dbReference type="InterPro" id="IPR036390">
    <property type="entry name" value="WH_DNA-bd_sf"/>
</dbReference>
<evidence type="ECO:0000259" key="4">
    <source>
        <dbReference type="PROSITE" id="PS50995"/>
    </source>
</evidence>
<dbReference type="InterPro" id="IPR023187">
    <property type="entry name" value="Tscrpt_reg_MarR-type_CS"/>
</dbReference>
<proteinExistence type="predicted"/>
<evidence type="ECO:0000256" key="2">
    <source>
        <dbReference type="ARBA" id="ARBA00023125"/>
    </source>
</evidence>
<dbReference type="SMART" id="SM00347">
    <property type="entry name" value="HTH_MARR"/>
    <property type="match status" value="1"/>
</dbReference>
<dbReference type="InterPro" id="IPR000835">
    <property type="entry name" value="HTH_MarR-typ"/>
</dbReference>
<keyword evidence="1" id="KW-0805">Transcription regulation</keyword>
<reference evidence="6" key="1">
    <citation type="journal article" date="2019" name="Int. J. Syst. Evol. Microbiol.">
        <title>The Global Catalogue of Microorganisms (GCM) 10K type strain sequencing project: providing services to taxonomists for standard genome sequencing and annotation.</title>
        <authorList>
            <consortium name="The Broad Institute Genomics Platform"/>
            <consortium name="The Broad Institute Genome Sequencing Center for Infectious Disease"/>
            <person name="Wu L."/>
            <person name="Ma J."/>
        </authorList>
    </citation>
    <scope>NUCLEOTIDE SEQUENCE [LARGE SCALE GENOMIC DNA]</scope>
    <source>
        <strain evidence="6">JCM 15933</strain>
    </source>
</reference>
<name>A0ABP4MVK1_9ACTN</name>
<dbReference type="PANTHER" id="PTHR33164:SF99">
    <property type="entry name" value="MARR FAMILY REGULATORY PROTEIN"/>
    <property type="match status" value="1"/>
</dbReference>
<accession>A0ABP4MVK1</accession>
<dbReference type="InterPro" id="IPR036388">
    <property type="entry name" value="WH-like_DNA-bd_sf"/>
</dbReference>
<dbReference type="Pfam" id="PF01047">
    <property type="entry name" value="MarR"/>
    <property type="match status" value="1"/>
</dbReference>
<dbReference type="Gene3D" id="1.10.10.10">
    <property type="entry name" value="Winged helix-like DNA-binding domain superfamily/Winged helix DNA-binding domain"/>
    <property type="match status" value="1"/>
</dbReference>
<dbReference type="EMBL" id="BAAAQD010000022">
    <property type="protein sequence ID" value="GAA1550966.1"/>
    <property type="molecule type" value="Genomic_DNA"/>
</dbReference>